<evidence type="ECO:0000313" key="6">
    <source>
        <dbReference type="EMBL" id="VFU37772.1"/>
    </source>
</evidence>
<gene>
    <name evidence="6" type="ORF">SVIM_LOCUS202235</name>
</gene>
<dbReference type="Pfam" id="PF05055">
    <property type="entry name" value="DUF677"/>
    <property type="match status" value="3"/>
</dbReference>
<comment type="similarity">
    <text evidence="2">Belongs to the UPF0496 family.</text>
</comment>
<dbReference type="GO" id="GO:0016020">
    <property type="term" value="C:membrane"/>
    <property type="evidence" value="ECO:0007669"/>
    <property type="project" value="UniProtKB-SubCell"/>
</dbReference>
<evidence type="ECO:0000256" key="3">
    <source>
        <dbReference type="ARBA" id="ARBA00022692"/>
    </source>
</evidence>
<evidence type="ECO:0000256" key="5">
    <source>
        <dbReference type="ARBA" id="ARBA00023136"/>
    </source>
</evidence>
<evidence type="ECO:0000256" key="2">
    <source>
        <dbReference type="ARBA" id="ARBA00009074"/>
    </source>
</evidence>
<evidence type="ECO:0000256" key="1">
    <source>
        <dbReference type="ARBA" id="ARBA00004370"/>
    </source>
</evidence>
<proteinExistence type="inferred from homology"/>
<sequence>MLNINCIKFEEEVKMKDGAVDKRFEEVVTNSVDIQSLGSFNEVRNCLLEMNEDAVKVIVESKEDIWDNPELFGLVDEYFKSTSVKTMEFCTALGSCLERAKNSQLILQLAINQFEEEVEMKEGAVEKTLEGLQKFKAPIYTQFFALYESVHEQQVSMFKKSQSLKKKLDEKLKSMKTWRRVSNVLFVSAIICFVGNWCNRYEKALEEEKGIVRSIEVGTFVTIKDMVDVRELVNKLQVEIESLLHVADFATREEDVIKRKMAVFMESIEDLAVHADKCNSDISQARTVILNRILKHADHKTRRSGTPSTLLQANTSSQLTAHLSSYEEACKRDPELQSFDATLHGRTNHVIKILADGVEIQSLGPLEKFKQRDHYTSSCLFESVYEHRLCCKTRRSGSQLTAQLRSYEVACKRDPILKSFDATLHQRTNHAHLKKVTTCLLETNQDIAEVLLECKEDILDSPELFDLVEEYFKSSVKTMDFCTALEICLDRAKNSQLIIELAIKQFEEEVQRQDGAVENKFVKTLDGLQQFKAAGEPIYTPVLRYL</sequence>
<keyword evidence="4" id="KW-1133">Transmembrane helix</keyword>
<reference evidence="6" key="1">
    <citation type="submission" date="2019-03" db="EMBL/GenBank/DDBJ databases">
        <authorList>
            <person name="Mank J."/>
            <person name="Almeida P."/>
        </authorList>
    </citation>
    <scope>NUCLEOTIDE SEQUENCE</scope>
    <source>
        <strain evidence="6">78183</strain>
    </source>
</reference>
<dbReference type="PANTHER" id="PTHR31113:SF32">
    <property type="entry name" value="UPF0496 PLANT-LIKE PROTEIN"/>
    <property type="match status" value="1"/>
</dbReference>
<dbReference type="EMBL" id="CAADRP010001335">
    <property type="protein sequence ID" value="VFU37772.1"/>
    <property type="molecule type" value="Genomic_DNA"/>
</dbReference>
<accession>A0A6N2LCI3</accession>
<protein>
    <submittedName>
        <fullName evidence="6">Uncharacterized protein</fullName>
    </submittedName>
</protein>
<evidence type="ECO:0000256" key="4">
    <source>
        <dbReference type="ARBA" id="ARBA00022989"/>
    </source>
</evidence>
<keyword evidence="3" id="KW-0812">Transmembrane</keyword>
<keyword evidence="5" id="KW-0472">Membrane</keyword>
<dbReference type="PANTHER" id="PTHR31113">
    <property type="entry name" value="UPF0496 PROTEIN 3-RELATED"/>
    <property type="match status" value="1"/>
</dbReference>
<organism evidence="6">
    <name type="scientific">Salix viminalis</name>
    <name type="common">Common osier</name>
    <name type="synonym">Basket willow</name>
    <dbReference type="NCBI Taxonomy" id="40686"/>
    <lineage>
        <taxon>Eukaryota</taxon>
        <taxon>Viridiplantae</taxon>
        <taxon>Streptophyta</taxon>
        <taxon>Embryophyta</taxon>
        <taxon>Tracheophyta</taxon>
        <taxon>Spermatophyta</taxon>
        <taxon>Magnoliopsida</taxon>
        <taxon>eudicotyledons</taxon>
        <taxon>Gunneridae</taxon>
        <taxon>Pentapetalae</taxon>
        <taxon>rosids</taxon>
        <taxon>fabids</taxon>
        <taxon>Malpighiales</taxon>
        <taxon>Salicaceae</taxon>
        <taxon>Saliceae</taxon>
        <taxon>Salix</taxon>
    </lineage>
</organism>
<name>A0A6N2LCI3_SALVM</name>
<dbReference type="InterPro" id="IPR007749">
    <property type="entry name" value="DUF677"/>
</dbReference>
<dbReference type="AlphaFoldDB" id="A0A6N2LCI3"/>
<comment type="subcellular location">
    <subcellularLocation>
        <location evidence="1">Membrane</location>
    </subcellularLocation>
</comment>